<dbReference type="InterPro" id="IPR027417">
    <property type="entry name" value="P-loop_NTPase"/>
</dbReference>
<dbReference type="InterPro" id="IPR000375">
    <property type="entry name" value="Dynamin_stalk"/>
</dbReference>
<evidence type="ECO:0000256" key="2">
    <source>
        <dbReference type="ARBA" id="ARBA00023134"/>
    </source>
</evidence>
<dbReference type="PANTHER" id="PTHR11566">
    <property type="entry name" value="DYNAMIN"/>
    <property type="match status" value="1"/>
</dbReference>
<feature type="domain" description="Dynamin-type G" evidence="4">
    <location>
        <begin position="27"/>
        <end position="318"/>
    </location>
</feature>
<evidence type="ECO:0000256" key="1">
    <source>
        <dbReference type="ARBA" id="ARBA00022741"/>
    </source>
</evidence>
<dbReference type="PANTHER" id="PTHR11566:SF215">
    <property type="entry name" value="DYNAMIN GTPASE"/>
    <property type="match status" value="1"/>
</dbReference>
<dbReference type="Gene3D" id="3.40.50.300">
    <property type="entry name" value="P-loop containing nucleotide triphosphate hydrolases"/>
    <property type="match status" value="1"/>
</dbReference>
<comment type="caution">
    <text evidence="5">The sequence shown here is derived from an EMBL/GenBank/DDBJ whole genome shotgun (WGS) entry which is preliminary data.</text>
</comment>
<dbReference type="SUPFAM" id="SSF52540">
    <property type="entry name" value="P-loop containing nucleoside triphosphate hydrolases"/>
    <property type="match status" value="1"/>
</dbReference>
<dbReference type="PROSITE" id="PS51388">
    <property type="entry name" value="GED"/>
    <property type="match status" value="1"/>
</dbReference>
<evidence type="ECO:0000313" key="5">
    <source>
        <dbReference type="EMBL" id="KAG8630500.1"/>
    </source>
</evidence>
<dbReference type="GO" id="GO:0005739">
    <property type="term" value="C:mitochondrion"/>
    <property type="evidence" value="ECO:0007669"/>
    <property type="project" value="TreeGrafter"/>
</dbReference>
<dbReference type="GO" id="GO:0006897">
    <property type="term" value="P:endocytosis"/>
    <property type="evidence" value="ECO:0007669"/>
    <property type="project" value="TreeGrafter"/>
</dbReference>
<dbReference type="PROSITE" id="PS51718">
    <property type="entry name" value="G_DYNAMIN_2"/>
    <property type="match status" value="1"/>
</dbReference>
<dbReference type="EMBL" id="JAESVG020000002">
    <property type="protein sequence ID" value="KAG8630500.1"/>
    <property type="molecule type" value="Genomic_DNA"/>
</dbReference>
<keyword evidence="1" id="KW-0547">Nucleotide-binding</keyword>
<dbReference type="Pfam" id="PF00350">
    <property type="entry name" value="Dynamin_N"/>
    <property type="match status" value="1"/>
</dbReference>
<dbReference type="Proteomes" id="UP000809789">
    <property type="component" value="Unassembled WGS sequence"/>
</dbReference>
<dbReference type="FunFam" id="3.40.50.300:FF:001425">
    <property type="entry name" value="Dynamin GTPase, putative"/>
    <property type="match status" value="1"/>
</dbReference>
<dbReference type="PRINTS" id="PR00195">
    <property type="entry name" value="DYNAMIN"/>
</dbReference>
<dbReference type="GO" id="GO:0005525">
    <property type="term" value="F:GTP binding"/>
    <property type="evidence" value="ECO:0007669"/>
    <property type="project" value="InterPro"/>
</dbReference>
<dbReference type="Pfam" id="PF01031">
    <property type="entry name" value="Dynamin_M"/>
    <property type="match status" value="1"/>
</dbReference>
<name>A0A8K0L813_9PEZI</name>
<dbReference type="GO" id="GO:0016559">
    <property type="term" value="P:peroxisome fission"/>
    <property type="evidence" value="ECO:0007669"/>
    <property type="project" value="TreeGrafter"/>
</dbReference>
<dbReference type="InterPro" id="IPR020850">
    <property type="entry name" value="GED_dom"/>
</dbReference>
<feature type="domain" description="GED" evidence="3">
    <location>
        <begin position="630"/>
        <end position="717"/>
    </location>
</feature>
<dbReference type="GO" id="GO:0016020">
    <property type="term" value="C:membrane"/>
    <property type="evidence" value="ECO:0007669"/>
    <property type="project" value="TreeGrafter"/>
</dbReference>
<gene>
    <name evidence="5" type="ORF">KVT40_002119</name>
</gene>
<dbReference type="GO" id="GO:0000266">
    <property type="term" value="P:mitochondrial fission"/>
    <property type="evidence" value="ECO:0007669"/>
    <property type="project" value="TreeGrafter"/>
</dbReference>
<sequence>MVSKKGFVDPRLLDKIDRLFAAGVGDYLGLPQLVVVGDQSSGKSSVLEGLTSIPFPRDSGLCTRFATQITFRRAYEQTFALSLIPPLHSTPAEAERLRAWRKDVAEFDVEVFTEIMSEVNKVLDLRDAKGHGGSQTFSDAVLKLDISGPDQQHFSVVDVPGIFRVSTEGITTDSDRDLVRAMVQRYMENPRSVILTIVPANVDVATQEILTLAKAFDPDGNRTIGVLTKPDLVDKGGENNVLDLLRGQKHRLKLGWHVVRNLAQHQIDSGNQDRASLELSFFSNNIPWSHVTKTNVGIGSLRARLTQILDSLIRREYPQVQVEIRKELHSSRTLLDSLGSPRTTAAEQTRYLLEVSERFQTMVDHALYPRHEHSQWFEEVLSRRLSTYFVNRSERLEKDLHEIGHTYQFCREDQVVLPVKLPSKRQKAFLLQEDPDDDFTIPTRRVRLVAPHTDLEELEAEVTFDMVESKSGIMPWLEKMYSECRGLELGTFDGALLQITMRQQCEKWQGIAYGYILDIITNTHIFAKDLLGEVCTDERIRAEIAAQLTDGMLERYKAALDQVSFLLETELQCSPFTVNHYFNSNLQKSRDDRVQNRAKSKAFDDCSHGTVVRLEDVHSARNVSNAEHMTEDMHNILSAYYKVARKRFADNLTKQAADYWLVTGPKTPLRLFSSSFVARLSPDTIEMICREEEIARITRTELTTKIETLEAARRILI</sequence>
<dbReference type="GO" id="GO:0003924">
    <property type="term" value="F:GTPase activity"/>
    <property type="evidence" value="ECO:0007669"/>
    <property type="project" value="InterPro"/>
</dbReference>
<organism evidence="5 6">
    <name type="scientific">Elsinoe batatas</name>
    <dbReference type="NCBI Taxonomy" id="2601811"/>
    <lineage>
        <taxon>Eukaryota</taxon>
        <taxon>Fungi</taxon>
        <taxon>Dikarya</taxon>
        <taxon>Ascomycota</taxon>
        <taxon>Pezizomycotina</taxon>
        <taxon>Dothideomycetes</taxon>
        <taxon>Dothideomycetidae</taxon>
        <taxon>Myriangiales</taxon>
        <taxon>Elsinoaceae</taxon>
        <taxon>Elsinoe</taxon>
    </lineage>
</organism>
<protein>
    <submittedName>
        <fullName evidence="5">Uncharacterized protein</fullName>
    </submittedName>
</protein>
<evidence type="ECO:0000259" key="3">
    <source>
        <dbReference type="PROSITE" id="PS51388"/>
    </source>
</evidence>
<dbReference type="InterPro" id="IPR022812">
    <property type="entry name" value="Dynamin"/>
</dbReference>
<dbReference type="OrthoDB" id="415706at2759"/>
<keyword evidence="6" id="KW-1185">Reference proteome</keyword>
<evidence type="ECO:0000259" key="4">
    <source>
        <dbReference type="PROSITE" id="PS51718"/>
    </source>
</evidence>
<evidence type="ECO:0000313" key="6">
    <source>
        <dbReference type="Proteomes" id="UP000809789"/>
    </source>
</evidence>
<dbReference type="SMART" id="SM00053">
    <property type="entry name" value="DYNc"/>
    <property type="match status" value="1"/>
</dbReference>
<accession>A0A8K0L813</accession>
<dbReference type="GO" id="GO:0008017">
    <property type="term" value="F:microtubule binding"/>
    <property type="evidence" value="ECO:0007669"/>
    <property type="project" value="TreeGrafter"/>
</dbReference>
<proteinExistence type="predicted"/>
<dbReference type="InterPro" id="IPR045063">
    <property type="entry name" value="Dynamin_N"/>
</dbReference>
<keyword evidence="2" id="KW-0342">GTP-binding</keyword>
<dbReference type="InterPro" id="IPR001401">
    <property type="entry name" value="Dynamin_GTPase"/>
</dbReference>
<reference evidence="5" key="1">
    <citation type="submission" date="2021-07" db="EMBL/GenBank/DDBJ databases">
        <title>Elsinoe batatas strain:CRI-CJ2 Genome sequencing and assembly.</title>
        <authorList>
            <person name="Huang L."/>
        </authorList>
    </citation>
    <scope>NUCLEOTIDE SEQUENCE</scope>
    <source>
        <strain evidence="5">CRI-CJ2</strain>
    </source>
</reference>
<dbReference type="InterPro" id="IPR030381">
    <property type="entry name" value="G_DYNAMIN_dom"/>
</dbReference>
<dbReference type="AlphaFoldDB" id="A0A8K0L813"/>
<dbReference type="GO" id="GO:0048312">
    <property type="term" value="P:intracellular distribution of mitochondria"/>
    <property type="evidence" value="ECO:0007669"/>
    <property type="project" value="TreeGrafter"/>
</dbReference>
<dbReference type="GO" id="GO:0005874">
    <property type="term" value="C:microtubule"/>
    <property type="evidence" value="ECO:0007669"/>
    <property type="project" value="TreeGrafter"/>
</dbReference>
<dbReference type="CDD" id="cd08771">
    <property type="entry name" value="DLP_1"/>
    <property type="match status" value="1"/>
</dbReference>